<dbReference type="PANTHER" id="PTHR30273:SF2">
    <property type="entry name" value="PROTEIN FECR"/>
    <property type="match status" value="1"/>
</dbReference>
<evidence type="ECO:0000313" key="4">
    <source>
        <dbReference type="Proteomes" id="UP000294498"/>
    </source>
</evidence>
<dbReference type="Proteomes" id="UP000294498">
    <property type="component" value="Unassembled WGS sequence"/>
</dbReference>
<dbReference type="PANTHER" id="PTHR30273">
    <property type="entry name" value="PERIPLASMIC SIGNAL SENSOR AND SIGMA FACTOR ACTIVATOR FECR-RELATED"/>
    <property type="match status" value="1"/>
</dbReference>
<evidence type="ECO:0000259" key="2">
    <source>
        <dbReference type="Pfam" id="PF16344"/>
    </source>
</evidence>
<dbReference type="InterPro" id="IPR012373">
    <property type="entry name" value="Ferrdict_sens_TM"/>
</dbReference>
<evidence type="ECO:0000259" key="1">
    <source>
        <dbReference type="Pfam" id="PF04773"/>
    </source>
</evidence>
<reference evidence="3 4" key="1">
    <citation type="submission" date="2019-03" db="EMBL/GenBank/DDBJ databases">
        <title>Genomic Encyclopedia of Type Strains, Phase IV (KMG-IV): sequencing the most valuable type-strain genomes for metagenomic binning, comparative biology and taxonomic classification.</title>
        <authorList>
            <person name="Goeker M."/>
        </authorList>
    </citation>
    <scope>NUCLEOTIDE SEQUENCE [LARGE SCALE GENOMIC DNA]</scope>
    <source>
        <strain evidence="3 4">DSM 100059</strain>
    </source>
</reference>
<protein>
    <submittedName>
        <fullName evidence="3">FecR family protein</fullName>
    </submittedName>
</protein>
<dbReference type="Gene3D" id="2.60.120.1440">
    <property type="match status" value="1"/>
</dbReference>
<accession>A0A4R8DI78</accession>
<dbReference type="InterPro" id="IPR032508">
    <property type="entry name" value="FecR_C"/>
</dbReference>
<dbReference type="GO" id="GO:0016989">
    <property type="term" value="F:sigma factor antagonist activity"/>
    <property type="evidence" value="ECO:0007669"/>
    <property type="project" value="TreeGrafter"/>
</dbReference>
<dbReference type="Pfam" id="PF04773">
    <property type="entry name" value="FecR"/>
    <property type="match status" value="1"/>
</dbReference>
<sequence length="374" mass="40969">MDMPNFEGTEGPSLEDLLADESFLAWYRRSDATAFQRWQHELERDPARKAVADQAIVLLQQLDVKEVAIPEGQVSAAENKLFARIAGMPQGSGVPESEAAAGSGAPAEAAHSLAGTAVAAQEIPAPAHVGPTRVIRLRSWRTWVSAAACVLVVALAAWLDKNWISGKKTLDTPYGQIASVVLPDGTEATLNAHSSLTWRRKMREGEDREVWLKGEAYLHVAKKPEHERFIVHTDHFDVIVTGTHFNVSSVEAGDGVVLQEGSVTVRTAKGEEAKLQPGDQVQYRDGQLVRQTVNPDNVIAWTNLRVVFDNATLEDVLTMIRQHYGVKVRLDNPALLHSPVNGMLANDNLDVLFKALALANNLTIQKDGDQYVIR</sequence>
<dbReference type="PIRSF" id="PIRSF018266">
    <property type="entry name" value="FecR"/>
    <property type="match status" value="1"/>
</dbReference>
<feature type="domain" description="FecR protein" evidence="1">
    <location>
        <begin position="169"/>
        <end position="263"/>
    </location>
</feature>
<dbReference type="InterPro" id="IPR006860">
    <property type="entry name" value="FecR"/>
</dbReference>
<dbReference type="AlphaFoldDB" id="A0A4R8DI78"/>
<dbReference type="EMBL" id="SODV01000002">
    <property type="protein sequence ID" value="TDW96994.1"/>
    <property type="molecule type" value="Genomic_DNA"/>
</dbReference>
<organism evidence="3 4">
    <name type="scientific">Dinghuibacter silviterrae</name>
    <dbReference type="NCBI Taxonomy" id="1539049"/>
    <lineage>
        <taxon>Bacteria</taxon>
        <taxon>Pseudomonadati</taxon>
        <taxon>Bacteroidota</taxon>
        <taxon>Chitinophagia</taxon>
        <taxon>Chitinophagales</taxon>
        <taxon>Chitinophagaceae</taxon>
        <taxon>Dinghuibacter</taxon>
    </lineage>
</organism>
<proteinExistence type="predicted"/>
<dbReference type="Gene3D" id="3.55.50.30">
    <property type="match status" value="1"/>
</dbReference>
<gene>
    <name evidence="3" type="ORF">EDB95_4831</name>
</gene>
<dbReference type="Pfam" id="PF16344">
    <property type="entry name" value="FecR_C"/>
    <property type="match status" value="1"/>
</dbReference>
<name>A0A4R8DI78_9BACT</name>
<comment type="caution">
    <text evidence="3">The sequence shown here is derived from an EMBL/GenBank/DDBJ whole genome shotgun (WGS) entry which is preliminary data.</text>
</comment>
<keyword evidence="4" id="KW-1185">Reference proteome</keyword>
<evidence type="ECO:0000313" key="3">
    <source>
        <dbReference type="EMBL" id="TDW96994.1"/>
    </source>
</evidence>
<feature type="domain" description="Protein FecR C-terminal" evidence="2">
    <location>
        <begin position="306"/>
        <end position="373"/>
    </location>
</feature>
<dbReference type="OrthoDB" id="923517at2"/>